<dbReference type="AlphaFoldDB" id="A0A5A7TI43"/>
<feature type="region of interest" description="Disordered" evidence="1">
    <location>
        <begin position="172"/>
        <end position="212"/>
    </location>
</feature>
<evidence type="ECO:0000313" key="2">
    <source>
        <dbReference type="EMBL" id="KAA0042990.1"/>
    </source>
</evidence>
<dbReference type="Proteomes" id="UP000321393">
    <property type="component" value="Unassembled WGS sequence"/>
</dbReference>
<accession>A0A5A7TI43</accession>
<protein>
    <submittedName>
        <fullName evidence="2">CACTA en-spm transposon protein</fullName>
    </submittedName>
</protein>
<reference evidence="2 3" key="1">
    <citation type="submission" date="2019-08" db="EMBL/GenBank/DDBJ databases">
        <title>Draft genome sequences of two oriental melons (Cucumis melo L. var makuwa).</title>
        <authorList>
            <person name="Kwon S.-Y."/>
        </authorList>
    </citation>
    <scope>NUCLEOTIDE SEQUENCE [LARGE SCALE GENOMIC DNA]</scope>
    <source>
        <strain evidence="3">cv. SW 3</strain>
        <tissue evidence="2">Leaf</tissue>
    </source>
</reference>
<proteinExistence type="predicted"/>
<dbReference type="OrthoDB" id="1921870at2759"/>
<evidence type="ECO:0000256" key="1">
    <source>
        <dbReference type="SAM" id="MobiDB-lite"/>
    </source>
</evidence>
<gene>
    <name evidence="2" type="ORF">E6C27_scaffold75G00640</name>
</gene>
<evidence type="ECO:0000313" key="3">
    <source>
        <dbReference type="Proteomes" id="UP000321393"/>
    </source>
</evidence>
<dbReference type="EMBL" id="SSTE01015881">
    <property type="protein sequence ID" value="KAA0042990.1"/>
    <property type="molecule type" value="Genomic_DNA"/>
</dbReference>
<sequence length="212" mass="24132">MMMNNYHLKVDQARMNNNDESRTMSSFSNGFEEIYALFLKFDNALNKTGGSSLVGNTSVCCLKWANVLPNYIEVVKSALQRYFILDFTDQSLIRFIEHQMLTSFKEFNKGCHIHFKKRNQGPSRLLGRSSLTIIVAGLSHSYNNGTSSMNNTVRDKIYEIVLDRRPDYSEGLSWGPKAKSRKSGSSSSSSYEQDMHAREVSELRASLKMLND</sequence>
<name>A0A5A7TI43_CUCMM</name>
<feature type="compositionally biased region" description="Basic and acidic residues" evidence="1">
    <location>
        <begin position="193"/>
        <end position="202"/>
    </location>
</feature>
<comment type="caution">
    <text evidence="2">The sequence shown here is derived from an EMBL/GenBank/DDBJ whole genome shotgun (WGS) entry which is preliminary data.</text>
</comment>
<organism evidence="2 3">
    <name type="scientific">Cucumis melo var. makuwa</name>
    <name type="common">Oriental melon</name>
    <dbReference type="NCBI Taxonomy" id="1194695"/>
    <lineage>
        <taxon>Eukaryota</taxon>
        <taxon>Viridiplantae</taxon>
        <taxon>Streptophyta</taxon>
        <taxon>Embryophyta</taxon>
        <taxon>Tracheophyta</taxon>
        <taxon>Spermatophyta</taxon>
        <taxon>Magnoliopsida</taxon>
        <taxon>eudicotyledons</taxon>
        <taxon>Gunneridae</taxon>
        <taxon>Pentapetalae</taxon>
        <taxon>rosids</taxon>
        <taxon>fabids</taxon>
        <taxon>Cucurbitales</taxon>
        <taxon>Cucurbitaceae</taxon>
        <taxon>Benincaseae</taxon>
        <taxon>Cucumis</taxon>
    </lineage>
</organism>